<sequence length="52" mass="5438">MPTLTGMDSLDPATAAHITAHAQAQPSGPSEVMSGSLQGKVSHLNDLLNFYE</sequence>
<proteinExistence type="predicted"/>
<evidence type="ECO:0000313" key="3">
    <source>
        <dbReference type="WBParaSite" id="SCUD_0002192401-mRNA-1"/>
    </source>
</evidence>
<keyword evidence="2" id="KW-1185">Reference proteome</keyword>
<name>A0A183L3L3_9TREM</name>
<dbReference type="Proteomes" id="UP000279833">
    <property type="component" value="Unassembled WGS sequence"/>
</dbReference>
<dbReference type="AlphaFoldDB" id="A0A183L3L3"/>
<accession>A0A183L3L3</accession>
<reference evidence="1 2" key="2">
    <citation type="submission" date="2018-11" db="EMBL/GenBank/DDBJ databases">
        <authorList>
            <consortium name="Pathogen Informatics"/>
        </authorList>
    </citation>
    <scope>NUCLEOTIDE SEQUENCE [LARGE SCALE GENOMIC DNA]</scope>
    <source>
        <strain evidence="1">Dakar</strain>
        <strain evidence="2">Dakar, Senegal</strain>
    </source>
</reference>
<dbReference type="STRING" id="6186.A0A183L3L3"/>
<dbReference type="WBParaSite" id="SCUD_0002192401-mRNA-1">
    <property type="protein sequence ID" value="SCUD_0002192401-mRNA-1"/>
    <property type="gene ID" value="SCUD_0002192401"/>
</dbReference>
<evidence type="ECO:0000313" key="2">
    <source>
        <dbReference type="Proteomes" id="UP000279833"/>
    </source>
</evidence>
<reference evidence="3" key="1">
    <citation type="submission" date="2016-06" db="UniProtKB">
        <authorList>
            <consortium name="WormBaseParasite"/>
        </authorList>
    </citation>
    <scope>IDENTIFICATION</scope>
</reference>
<gene>
    <name evidence="1" type="ORF">SCUD_LOCUS21921</name>
</gene>
<evidence type="ECO:0000313" key="1">
    <source>
        <dbReference type="EMBL" id="VDP77047.1"/>
    </source>
</evidence>
<organism evidence="3">
    <name type="scientific">Schistosoma curassoni</name>
    <dbReference type="NCBI Taxonomy" id="6186"/>
    <lineage>
        <taxon>Eukaryota</taxon>
        <taxon>Metazoa</taxon>
        <taxon>Spiralia</taxon>
        <taxon>Lophotrochozoa</taxon>
        <taxon>Platyhelminthes</taxon>
        <taxon>Trematoda</taxon>
        <taxon>Digenea</taxon>
        <taxon>Strigeidida</taxon>
        <taxon>Schistosomatoidea</taxon>
        <taxon>Schistosomatidae</taxon>
        <taxon>Schistosoma</taxon>
    </lineage>
</organism>
<protein>
    <submittedName>
        <fullName evidence="3">Flagellar hook capping protein</fullName>
    </submittedName>
</protein>
<dbReference type="EMBL" id="UZAK01047827">
    <property type="protein sequence ID" value="VDP77047.1"/>
    <property type="molecule type" value="Genomic_DNA"/>
</dbReference>